<dbReference type="Proteomes" id="UP000298663">
    <property type="component" value="Unassembled WGS sequence"/>
</dbReference>
<dbReference type="EMBL" id="AZBU02000003">
    <property type="protein sequence ID" value="TKR89333.1"/>
    <property type="molecule type" value="Genomic_DNA"/>
</dbReference>
<gene>
    <name evidence="1" type="ORF">L596_013455</name>
</gene>
<reference evidence="1 2" key="2">
    <citation type="journal article" date="2019" name="G3 (Bethesda)">
        <title>Hybrid Assembly of the Genome of the Entomopathogenic Nematode Steinernema carpocapsae Identifies the X-Chromosome.</title>
        <authorList>
            <person name="Serra L."/>
            <person name="Macchietto M."/>
            <person name="Macias-Munoz A."/>
            <person name="McGill C.J."/>
            <person name="Rodriguez I.M."/>
            <person name="Rodriguez B."/>
            <person name="Murad R."/>
            <person name="Mortazavi A."/>
        </authorList>
    </citation>
    <scope>NUCLEOTIDE SEQUENCE [LARGE SCALE GENOMIC DNA]</scope>
    <source>
        <strain evidence="1 2">ALL</strain>
    </source>
</reference>
<comment type="caution">
    <text evidence="1">The sequence shown here is derived from an EMBL/GenBank/DDBJ whole genome shotgun (WGS) entry which is preliminary data.</text>
</comment>
<protein>
    <submittedName>
        <fullName evidence="1">Uncharacterized protein</fullName>
    </submittedName>
</protein>
<reference evidence="1 2" key="1">
    <citation type="journal article" date="2015" name="Genome Biol.">
        <title>Comparative genomics of Steinernema reveals deeply conserved gene regulatory networks.</title>
        <authorList>
            <person name="Dillman A.R."/>
            <person name="Macchietto M."/>
            <person name="Porter C.F."/>
            <person name="Rogers A."/>
            <person name="Williams B."/>
            <person name="Antoshechkin I."/>
            <person name="Lee M.M."/>
            <person name="Goodwin Z."/>
            <person name="Lu X."/>
            <person name="Lewis E.E."/>
            <person name="Goodrich-Blair H."/>
            <person name="Stock S.P."/>
            <person name="Adams B.J."/>
            <person name="Sternberg P.W."/>
            <person name="Mortazavi A."/>
        </authorList>
    </citation>
    <scope>NUCLEOTIDE SEQUENCE [LARGE SCALE GENOMIC DNA]</scope>
    <source>
        <strain evidence="1 2">ALL</strain>
    </source>
</reference>
<keyword evidence="2" id="KW-1185">Reference proteome</keyword>
<evidence type="ECO:0000313" key="1">
    <source>
        <dbReference type="EMBL" id="TKR89333.1"/>
    </source>
</evidence>
<accession>A0A4U5P128</accession>
<name>A0A4U5P128_STECR</name>
<proteinExistence type="predicted"/>
<dbReference type="AlphaFoldDB" id="A0A4U5P128"/>
<organism evidence="1 2">
    <name type="scientific">Steinernema carpocapsae</name>
    <name type="common">Entomopathogenic nematode</name>
    <dbReference type="NCBI Taxonomy" id="34508"/>
    <lineage>
        <taxon>Eukaryota</taxon>
        <taxon>Metazoa</taxon>
        <taxon>Ecdysozoa</taxon>
        <taxon>Nematoda</taxon>
        <taxon>Chromadorea</taxon>
        <taxon>Rhabditida</taxon>
        <taxon>Tylenchina</taxon>
        <taxon>Panagrolaimomorpha</taxon>
        <taxon>Strongyloidoidea</taxon>
        <taxon>Steinernematidae</taxon>
        <taxon>Steinernema</taxon>
    </lineage>
</organism>
<evidence type="ECO:0000313" key="2">
    <source>
        <dbReference type="Proteomes" id="UP000298663"/>
    </source>
</evidence>
<sequence>MFSWNTLSSLSSGCSRMNNCLKYSGNSRNLDIWSSRSKCATVIKYSTISMNDFAGKMQSAACPACHIKGADIMRINLPDASGKTQGFALLRSPSSNLHSLQIFHTLFKTFDLPKIDEREHFAGILQTLISFLRLFLHSLRSMPNRI</sequence>